<proteinExistence type="predicted"/>
<dbReference type="Proteomes" id="UP000095286">
    <property type="component" value="Unplaced"/>
</dbReference>
<accession>A0AC35U157</accession>
<protein>
    <submittedName>
        <fullName evidence="2">U6 snRNA-associated Sm-like protein LSm8</fullName>
    </submittedName>
</protein>
<reference evidence="2" key="1">
    <citation type="submission" date="2016-11" db="UniProtKB">
        <authorList>
            <consortium name="WormBaseParasite"/>
        </authorList>
    </citation>
    <scope>IDENTIFICATION</scope>
    <source>
        <strain evidence="2">KR3021</strain>
    </source>
</reference>
<name>A0AC35U157_9BILA</name>
<organism evidence="1 2">
    <name type="scientific">Rhabditophanes sp. KR3021</name>
    <dbReference type="NCBI Taxonomy" id="114890"/>
    <lineage>
        <taxon>Eukaryota</taxon>
        <taxon>Metazoa</taxon>
        <taxon>Ecdysozoa</taxon>
        <taxon>Nematoda</taxon>
        <taxon>Chromadorea</taxon>
        <taxon>Rhabditida</taxon>
        <taxon>Tylenchina</taxon>
        <taxon>Panagrolaimomorpha</taxon>
        <taxon>Strongyloidoidea</taxon>
        <taxon>Alloionematidae</taxon>
        <taxon>Rhabditophanes</taxon>
    </lineage>
</organism>
<evidence type="ECO:0000313" key="1">
    <source>
        <dbReference type="Proteomes" id="UP000095286"/>
    </source>
</evidence>
<dbReference type="WBParaSite" id="RSKR_0000653800.1">
    <property type="protein sequence ID" value="RSKR_0000653800.1"/>
    <property type="gene ID" value="RSKR_0000653800"/>
</dbReference>
<sequence length="98" mass="11023">MTTTLDDYLNKRVQVITGDGRDIFGMLLGFDQTTNLIIEDARERIFSSAKKLEIAQLGLQLIKGSNVALVGLIDAEVHDNIDWEQMSVRPMEAIWEAD</sequence>
<evidence type="ECO:0000313" key="2">
    <source>
        <dbReference type="WBParaSite" id="RSKR_0000653800.1"/>
    </source>
</evidence>